<feature type="compositionally biased region" description="Polar residues" evidence="7">
    <location>
        <begin position="1314"/>
        <end position="1350"/>
    </location>
</feature>
<dbReference type="CDD" id="cd14798">
    <property type="entry name" value="RX-CC_like"/>
    <property type="match status" value="1"/>
</dbReference>
<dbReference type="InterPro" id="IPR055414">
    <property type="entry name" value="LRR_R13L4/SHOC2-like"/>
</dbReference>
<dbReference type="InterPro" id="IPR038005">
    <property type="entry name" value="RX-like_CC"/>
</dbReference>
<dbReference type="OrthoDB" id="673262at2759"/>
<feature type="compositionally biased region" description="Basic and acidic residues" evidence="7">
    <location>
        <begin position="1351"/>
        <end position="1367"/>
    </location>
</feature>
<feature type="domain" description="Disease resistance N-terminal" evidence="8">
    <location>
        <begin position="7"/>
        <end position="80"/>
    </location>
</feature>
<evidence type="ECO:0000259" key="9">
    <source>
        <dbReference type="Pfam" id="PF23559"/>
    </source>
</evidence>
<name>A0A811RJ35_9POAL</name>
<keyword evidence="3" id="KW-0677">Repeat</keyword>
<evidence type="ECO:0000313" key="12">
    <source>
        <dbReference type="Proteomes" id="UP000604825"/>
    </source>
</evidence>
<dbReference type="InterPro" id="IPR032675">
    <property type="entry name" value="LRR_dom_sf"/>
</dbReference>
<feature type="compositionally biased region" description="Acidic residues" evidence="7">
    <location>
        <begin position="179"/>
        <end position="191"/>
    </location>
</feature>
<dbReference type="PANTHER" id="PTHR23155:SF1062">
    <property type="entry name" value="OS11G0579400 PROTEIN"/>
    <property type="match status" value="1"/>
</dbReference>
<evidence type="ECO:0000256" key="6">
    <source>
        <dbReference type="ARBA" id="ARBA00023054"/>
    </source>
</evidence>
<feature type="region of interest" description="Disordered" evidence="7">
    <location>
        <begin position="1278"/>
        <end position="1402"/>
    </location>
</feature>
<dbReference type="GO" id="GO:0002758">
    <property type="term" value="P:innate immune response-activating signaling pathway"/>
    <property type="evidence" value="ECO:0007669"/>
    <property type="project" value="UniProtKB-ARBA"/>
</dbReference>
<accession>A0A811RJ35</accession>
<evidence type="ECO:0000259" key="8">
    <source>
        <dbReference type="Pfam" id="PF18052"/>
    </source>
</evidence>
<feature type="compositionally biased region" description="Polar residues" evidence="7">
    <location>
        <begin position="1374"/>
        <end position="1402"/>
    </location>
</feature>
<dbReference type="Pfam" id="PF23598">
    <property type="entry name" value="LRR_14"/>
    <property type="match status" value="1"/>
</dbReference>
<dbReference type="InterPro" id="IPR058922">
    <property type="entry name" value="WHD_DRP"/>
</dbReference>
<dbReference type="Pfam" id="PF23559">
    <property type="entry name" value="WHD_DRP"/>
    <property type="match status" value="1"/>
</dbReference>
<feature type="compositionally biased region" description="Basic and acidic residues" evidence="7">
    <location>
        <begin position="201"/>
        <end position="212"/>
    </location>
</feature>
<dbReference type="Gene3D" id="1.10.10.10">
    <property type="entry name" value="Winged helix-like DNA-binding domain superfamily/Winged helix DNA-binding domain"/>
    <property type="match status" value="1"/>
</dbReference>
<feature type="domain" description="Disease resistance protein winged helix" evidence="9">
    <location>
        <begin position="807"/>
        <end position="877"/>
    </location>
</feature>
<evidence type="ECO:0000256" key="5">
    <source>
        <dbReference type="ARBA" id="ARBA00022821"/>
    </source>
</evidence>
<keyword evidence="12" id="KW-1185">Reference proteome</keyword>
<evidence type="ECO:0000256" key="3">
    <source>
        <dbReference type="ARBA" id="ARBA00022737"/>
    </source>
</evidence>
<dbReference type="InterPro" id="IPR027417">
    <property type="entry name" value="P-loop_NTPase"/>
</dbReference>
<feature type="region of interest" description="Disordered" evidence="7">
    <location>
        <begin position="178"/>
        <end position="212"/>
    </location>
</feature>
<evidence type="ECO:0000256" key="2">
    <source>
        <dbReference type="ARBA" id="ARBA00022614"/>
    </source>
</evidence>
<dbReference type="InterPro" id="IPR044974">
    <property type="entry name" value="Disease_R_plants"/>
</dbReference>
<feature type="region of interest" description="Disordered" evidence="7">
    <location>
        <begin position="429"/>
        <end position="511"/>
    </location>
</feature>
<feature type="compositionally biased region" description="Basic and acidic residues" evidence="7">
    <location>
        <begin position="1278"/>
        <end position="1304"/>
    </location>
</feature>
<evidence type="ECO:0000259" key="10">
    <source>
        <dbReference type="Pfam" id="PF23598"/>
    </source>
</evidence>
<protein>
    <recommendedName>
        <fullName evidence="13">Rx N-terminal domain-containing protein</fullName>
    </recommendedName>
</protein>
<evidence type="ECO:0000256" key="4">
    <source>
        <dbReference type="ARBA" id="ARBA00022741"/>
    </source>
</evidence>
<dbReference type="FunFam" id="1.10.10.10:FF:000322">
    <property type="entry name" value="Probable disease resistance protein At1g63360"/>
    <property type="match status" value="1"/>
</dbReference>
<evidence type="ECO:0008006" key="13">
    <source>
        <dbReference type="Google" id="ProtNLM"/>
    </source>
</evidence>
<evidence type="ECO:0000256" key="7">
    <source>
        <dbReference type="SAM" id="MobiDB-lite"/>
    </source>
</evidence>
<keyword evidence="6" id="KW-0175">Coiled coil</keyword>
<gene>
    <name evidence="11" type="ORF">NCGR_LOCUS53259</name>
</gene>
<sequence>MAELASGAVSSLLGLLRNEALLLSKVGSDMEFIKEEMESMQSFLEHLARTARHTSGHDEQVRTWMKQVRDLARDCSNFIELHHRCGDPAVYRARGQRWRCLWWADWLVHKMVAQHSAANRLRELKERARDVGKRRLRYGVEIPRNDEAGAGGTADAASSSMLPLSSLWPSRATVPLAAAEEEEDDYEEEDKAAEVAATDGSDPRGRALEEPRDQLEDYCAEKLASWLVELQSKTNEVAIASTAIVAPHDAEDAGTIARESLNLATSHFTRKVWINLPDLHHPWDLPLLPSEVLAYILRECENQERQKQKQDGCKQQQKGKEVVQDDDKVNEKDTRWEAFHYKGDLGEKIWNMISYKDIVAKIENIRKKIGGVDSSIFEGSSKNLMTSMTDKRLGVLLHVLRLLQEGPDKGLRLSWDEAMKETASKLKTHMEQEVEAKPTSNTEQEVKDKPTSNTEQEVEAKPTSNTEQEVEDKPTSNMEQEVEAKPTSNTEQEVEEKPTSNTEQEVEAKPQICLNDTQYNDILKKVFSESNTNTSSTATATTLGEDHIKEIIHNHRMTLDIIWELLPKQQQQLEGNTTATAAEAVIKQTREKMKDISGEAAKASGAVATAINETKRMLSDIIDEIIGQMLNKGVVDMINKHLKDEKTLIILQDNDNDFVSSRWEDTRYALNLLGCAAGSAVIVSTENSKKAKEFCSPPGEPVTCSLVGLYHDIVLQLTEQRVNNGNDGYNPQVLRDILESCHPHEFCMKIFAHALYANPNRSYEELRKLHQDLVPQKTLGSKAKKMIKFSYKELPREYKTCLQYLAIFPQGHNIRRSTLIGRWVTEGLITKQDWRTTVRHAERCFDALVKRGLVLPHDIGATGKVKSCIVGDQVHGFITKMASKEHILDARLSDQWARHFSIFSGLRLRASDRIEKFVQSLPKYSPQLPLLKVLDLEGVNCFDKTQYLKDICNKILLLKYLSLRRTNVTKLPIEINNLHELEVLDIRQTRVPENATRNVLLPKLRRLLADRVDSSSGTCAKSCSAVQIPYQIERMENLEVLSNVKASGDGSDLNEIRNLWQLRKLGVVIQDNYNHLRRLFGAISDLHECLLSLSVTISPITKTKKVPSSVSEERLLQDNMDTWRKKTCKLESLTINGVTHTEKVQLLESLAKGCEDLAKFTLSGSLLEEESLMVLAMLPKLRSVRLRSTAYSKTKLTFSMEEFTQLKYFLVEGPDMTDKKTSMTETDIKFEDGATTELEKIVLCFTNIRSLCGIDKLPKLKELELEANQFLLSFSHEEAAPEQHTENRDDKPNTQNGDPKKNIESRAPGHNTEDQQSTESRAAAEQDTQSRAPEQSTESGAAAEQDTQSRAPEESTESRAAAEKDTQGTDLDEQNTNTRDTELGTQSRVPEQNPARNTVPEQCTESRFTFKKDKFQHLVCFRFKDSKRTNIIFETGAAPELKKIILSLDDKRSKLTGVSDLPKLNEVELKGDKFLLELFCNANHISKMTLRDTQLKQEDIHKLGKKQSLRCLVLSDNSYDESQLTFNKDEFPKLDLLIVKCRNIDSISFTDESAAPRLERIIWSFSKMKSLSGISNLPKLKEIECSGDHVPYQVRKEITAHEGKPVLTHKRTLQQGQATGEEGNDTGSPLISCFLKIKSRG</sequence>
<dbReference type="Gene3D" id="1.20.5.4130">
    <property type="match status" value="1"/>
</dbReference>
<keyword evidence="4" id="KW-0547">Nucleotide-binding</keyword>
<comment type="similarity">
    <text evidence="1">Belongs to the disease resistance NB-LRR family.</text>
</comment>
<dbReference type="GO" id="GO:0042742">
    <property type="term" value="P:defense response to bacterium"/>
    <property type="evidence" value="ECO:0007669"/>
    <property type="project" value="UniProtKB-ARBA"/>
</dbReference>
<feature type="domain" description="Disease resistance R13L4/SHOC-2-like LRR" evidence="10">
    <location>
        <begin position="915"/>
        <end position="1278"/>
    </location>
</feature>
<dbReference type="Pfam" id="PF18052">
    <property type="entry name" value="Rx_N"/>
    <property type="match status" value="1"/>
</dbReference>
<dbReference type="InterPro" id="IPR036388">
    <property type="entry name" value="WH-like_DNA-bd_sf"/>
</dbReference>
<keyword evidence="5" id="KW-0611">Plant defense</keyword>
<dbReference type="InterPro" id="IPR041118">
    <property type="entry name" value="Rx_N"/>
</dbReference>
<feature type="region of interest" description="Disordered" evidence="7">
    <location>
        <begin position="306"/>
        <end position="329"/>
    </location>
</feature>
<dbReference type="SUPFAM" id="SSF52058">
    <property type="entry name" value="L domain-like"/>
    <property type="match status" value="2"/>
</dbReference>
<evidence type="ECO:0000256" key="1">
    <source>
        <dbReference type="ARBA" id="ARBA00008894"/>
    </source>
</evidence>
<dbReference type="GO" id="GO:0009626">
    <property type="term" value="P:plant-type hypersensitive response"/>
    <property type="evidence" value="ECO:0007669"/>
    <property type="project" value="UniProtKB-ARBA"/>
</dbReference>
<proteinExistence type="inferred from homology"/>
<dbReference type="Gene3D" id="3.80.10.10">
    <property type="entry name" value="Ribonuclease Inhibitor"/>
    <property type="match status" value="2"/>
</dbReference>
<keyword evidence="2" id="KW-0433">Leucine-rich repeat</keyword>
<dbReference type="Proteomes" id="UP000604825">
    <property type="component" value="Unassembled WGS sequence"/>
</dbReference>
<evidence type="ECO:0000313" key="11">
    <source>
        <dbReference type="EMBL" id="CAD6269962.1"/>
    </source>
</evidence>
<reference evidence="11" key="1">
    <citation type="submission" date="2020-10" db="EMBL/GenBank/DDBJ databases">
        <authorList>
            <person name="Han B."/>
            <person name="Lu T."/>
            <person name="Zhao Q."/>
            <person name="Huang X."/>
            <person name="Zhao Y."/>
        </authorList>
    </citation>
    <scope>NUCLEOTIDE SEQUENCE</scope>
</reference>
<dbReference type="PANTHER" id="PTHR23155">
    <property type="entry name" value="DISEASE RESISTANCE PROTEIN RP"/>
    <property type="match status" value="1"/>
</dbReference>
<dbReference type="GO" id="GO:0000166">
    <property type="term" value="F:nucleotide binding"/>
    <property type="evidence" value="ECO:0007669"/>
    <property type="project" value="UniProtKB-KW"/>
</dbReference>
<organism evidence="11 12">
    <name type="scientific">Miscanthus lutarioriparius</name>
    <dbReference type="NCBI Taxonomy" id="422564"/>
    <lineage>
        <taxon>Eukaryota</taxon>
        <taxon>Viridiplantae</taxon>
        <taxon>Streptophyta</taxon>
        <taxon>Embryophyta</taxon>
        <taxon>Tracheophyta</taxon>
        <taxon>Spermatophyta</taxon>
        <taxon>Magnoliopsida</taxon>
        <taxon>Liliopsida</taxon>
        <taxon>Poales</taxon>
        <taxon>Poaceae</taxon>
        <taxon>PACMAD clade</taxon>
        <taxon>Panicoideae</taxon>
        <taxon>Andropogonodae</taxon>
        <taxon>Andropogoneae</taxon>
        <taxon>Saccharinae</taxon>
        <taxon>Miscanthus</taxon>
    </lineage>
</organism>
<comment type="caution">
    <text evidence="11">The sequence shown here is derived from an EMBL/GenBank/DDBJ whole genome shotgun (WGS) entry which is preliminary data.</text>
</comment>
<dbReference type="SUPFAM" id="SSF52540">
    <property type="entry name" value="P-loop containing nucleoside triphosphate hydrolases"/>
    <property type="match status" value="1"/>
</dbReference>
<dbReference type="EMBL" id="CAJGYO010000015">
    <property type="protein sequence ID" value="CAD6269962.1"/>
    <property type="molecule type" value="Genomic_DNA"/>
</dbReference>